<reference evidence="7" key="1">
    <citation type="submission" date="2016-10" db="EMBL/GenBank/DDBJ databases">
        <title>Comparative genomics uncovers the prolific and rare metabolic potential of the cyanobacterial genus Moorea.</title>
        <authorList>
            <person name="Leao T."/>
            <person name="Castelao G."/>
            <person name="Korobeynikov A."/>
            <person name="Monroe E.A."/>
            <person name="Podell S."/>
            <person name="Glukhov E."/>
            <person name="Allen E."/>
            <person name="Gerwick W.H."/>
            <person name="Gerwick L."/>
        </authorList>
    </citation>
    <scope>NUCLEOTIDE SEQUENCE [LARGE SCALE GENOMIC DNA]</scope>
    <source>
        <strain evidence="7">PAL-8-15-08-1</strain>
    </source>
</reference>
<evidence type="ECO:0000256" key="4">
    <source>
        <dbReference type="PIRSR" id="PIRSR617453-50"/>
    </source>
</evidence>
<dbReference type="Gene3D" id="2.40.50.100">
    <property type="match status" value="1"/>
</dbReference>
<evidence type="ECO:0000256" key="1">
    <source>
        <dbReference type="ARBA" id="ARBA00009249"/>
    </source>
</evidence>
<dbReference type="EMBL" id="CP017599">
    <property type="protein sequence ID" value="AOX03512.1"/>
    <property type="molecule type" value="Genomic_DNA"/>
</dbReference>
<dbReference type="KEGG" id="mpro:BJP34_32435"/>
<keyword evidence="2 3" id="KW-0450">Lipoyl</keyword>
<dbReference type="RefSeq" id="WP_070395886.1">
    <property type="nucleotide sequence ID" value="NZ_CP017599.1"/>
</dbReference>
<dbReference type="GO" id="GO:0009249">
    <property type="term" value="P:protein lipoylation"/>
    <property type="evidence" value="ECO:0007669"/>
    <property type="project" value="TreeGrafter"/>
</dbReference>
<dbReference type="AlphaFoldDB" id="A0A1D8U0U6"/>
<dbReference type="NCBIfam" id="TIGR00527">
    <property type="entry name" value="gcvH"/>
    <property type="match status" value="1"/>
</dbReference>
<dbReference type="Pfam" id="PF01597">
    <property type="entry name" value="GCV_H"/>
    <property type="match status" value="1"/>
</dbReference>
<comment type="function">
    <text evidence="3">The glycine cleavage system catalyzes the degradation of glycine. The H protein shuttles the methylamine group of glycine from the P protein to the T protein.</text>
</comment>
<dbReference type="InterPro" id="IPR011053">
    <property type="entry name" value="Single_hybrid_motif"/>
</dbReference>
<comment type="cofactor">
    <cofactor evidence="3">
        <name>(R)-lipoate</name>
        <dbReference type="ChEBI" id="CHEBI:83088"/>
    </cofactor>
    <text evidence="3">Binds 1 lipoyl cofactor covalently.</text>
</comment>
<dbReference type="OrthoDB" id="9796712at2"/>
<dbReference type="PANTHER" id="PTHR11715">
    <property type="entry name" value="GLYCINE CLEAVAGE SYSTEM H PROTEIN"/>
    <property type="match status" value="1"/>
</dbReference>
<evidence type="ECO:0000256" key="3">
    <source>
        <dbReference type="HAMAP-Rule" id="MF_00272"/>
    </source>
</evidence>
<feature type="modified residue" description="N6-lipoyllysine" evidence="3 4">
    <location>
        <position position="70"/>
    </location>
</feature>
<dbReference type="InterPro" id="IPR033753">
    <property type="entry name" value="GCV_H/Fam206"/>
</dbReference>
<accession>A0A1D8U0U6</accession>
<dbReference type="PANTHER" id="PTHR11715:SF3">
    <property type="entry name" value="GLYCINE CLEAVAGE SYSTEM H PROTEIN-RELATED"/>
    <property type="match status" value="1"/>
</dbReference>
<evidence type="ECO:0000313" key="6">
    <source>
        <dbReference type="EMBL" id="AOX03512.1"/>
    </source>
</evidence>
<dbReference type="NCBIfam" id="NF002270">
    <property type="entry name" value="PRK01202.1"/>
    <property type="match status" value="1"/>
</dbReference>
<proteinExistence type="inferred from homology"/>
<dbReference type="HAMAP" id="MF_00272">
    <property type="entry name" value="GcvH"/>
    <property type="match status" value="1"/>
</dbReference>
<dbReference type="CDD" id="cd06848">
    <property type="entry name" value="GCS_H"/>
    <property type="match status" value="1"/>
</dbReference>
<evidence type="ECO:0000259" key="5">
    <source>
        <dbReference type="PROSITE" id="PS50968"/>
    </source>
</evidence>
<protein>
    <recommendedName>
        <fullName evidence="3">Glycine cleavage system H protein</fullName>
    </recommendedName>
</protein>
<comment type="similarity">
    <text evidence="1 3">Belongs to the GcvH family.</text>
</comment>
<evidence type="ECO:0000256" key="2">
    <source>
        <dbReference type="ARBA" id="ARBA00022823"/>
    </source>
</evidence>
<dbReference type="Proteomes" id="UP000177870">
    <property type="component" value="Chromosome"/>
</dbReference>
<sequence>MAFEYPDDLKYLDSHEYVRLDGEIATIGITAFAIDQLGDLVLLELPDIDDTIEKGNKENDQSFGTIESVKAVSDLYSPVSGTVVERNEDMIEAPEQIAEDPYGEGWLIKVRLNDPDNPLEGVLSAEEYRAQVEAE</sequence>
<dbReference type="GO" id="GO:0019464">
    <property type="term" value="P:glycine decarboxylation via glycine cleavage system"/>
    <property type="evidence" value="ECO:0007669"/>
    <property type="project" value="UniProtKB-UniRule"/>
</dbReference>
<dbReference type="STRING" id="1458985.BJP34_32435"/>
<dbReference type="InterPro" id="IPR002930">
    <property type="entry name" value="GCV_H"/>
</dbReference>
<dbReference type="InterPro" id="IPR000089">
    <property type="entry name" value="Biotin_lipoyl"/>
</dbReference>
<organism evidence="6 7">
    <name type="scientific">Moorena producens PAL-8-15-08-1</name>
    <dbReference type="NCBI Taxonomy" id="1458985"/>
    <lineage>
        <taxon>Bacteria</taxon>
        <taxon>Bacillati</taxon>
        <taxon>Cyanobacteriota</taxon>
        <taxon>Cyanophyceae</taxon>
        <taxon>Coleofasciculales</taxon>
        <taxon>Coleofasciculaceae</taxon>
        <taxon>Moorena</taxon>
    </lineage>
</organism>
<name>A0A1D8U0U6_9CYAN</name>
<comment type="subunit">
    <text evidence="3">The glycine cleavage system is composed of four proteins: P, T, L and H.</text>
</comment>
<dbReference type="SUPFAM" id="SSF51230">
    <property type="entry name" value="Single hybrid motif"/>
    <property type="match status" value="1"/>
</dbReference>
<dbReference type="PROSITE" id="PS50968">
    <property type="entry name" value="BIOTINYL_LIPOYL"/>
    <property type="match status" value="1"/>
</dbReference>
<evidence type="ECO:0000313" key="7">
    <source>
        <dbReference type="Proteomes" id="UP000177870"/>
    </source>
</evidence>
<gene>
    <name evidence="3" type="primary">gcvH</name>
    <name evidence="6" type="ORF">BJP34_32435</name>
</gene>
<dbReference type="GO" id="GO:0005960">
    <property type="term" value="C:glycine cleavage complex"/>
    <property type="evidence" value="ECO:0007669"/>
    <property type="project" value="InterPro"/>
</dbReference>
<dbReference type="InterPro" id="IPR017453">
    <property type="entry name" value="GCV_H_sub"/>
</dbReference>
<feature type="domain" description="Lipoyl-binding" evidence="5">
    <location>
        <begin position="24"/>
        <end position="111"/>
    </location>
</feature>
<dbReference type="GO" id="GO:0005829">
    <property type="term" value="C:cytosol"/>
    <property type="evidence" value="ECO:0007669"/>
    <property type="project" value="TreeGrafter"/>
</dbReference>